<evidence type="ECO:0000256" key="5">
    <source>
        <dbReference type="ARBA" id="ARBA00022989"/>
    </source>
</evidence>
<keyword evidence="4 8" id="KW-0812">Transmembrane</keyword>
<dbReference type="EMBL" id="AZIL01000433">
    <property type="protein sequence ID" value="EWM27494.1"/>
    <property type="molecule type" value="Genomic_DNA"/>
</dbReference>
<evidence type="ECO:0000313" key="10">
    <source>
        <dbReference type="EMBL" id="EWM27494.1"/>
    </source>
</evidence>
<comment type="caution">
    <text evidence="10">The sequence shown here is derived from an EMBL/GenBank/DDBJ whole genome shotgun (WGS) entry which is preliminary data.</text>
</comment>
<evidence type="ECO:0000256" key="1">
    <source>
        <dbReference type="ARBA" id="ARBA00004141"/>
    </source>
</evidence>
<feature type="transmembrane region" description="Helical" evidence="8">
    <location>
        <begin position="273"/>
        <end position="296"/>
    </location>
</feature>
<feature type="transmembrane region" description="Helical" evidence="8">
    <location>
        <begin position="308"/>
        <end position="327"/>
    </location>
</feature>
<evidence type="ECO:0000259" key="9">
    <source>
        <dbReference type="Pfam" id="PF00909"/>
    </source>
</evidence>
<keyword evidence="5 8" id="KW-1133">Transmembrane helix</keyword>
<feature type="transmembrane region" description="Helical" evidence="8">
    <location>
        <begin position="63"/>
        <end position="82"/>
    </location>
</feature>
<comment type="similarity">
    <text evidence="2 8">Belongs to the ammonia transporter channel (TC 1.A.11.2) family.</text>
</comment>
<protein>
    <recommendedName>
        <fullName evidence="8">Ammonium transporter</fullName>
    </recommendedName>
</protein>
<proteinExistence type="inferred from homology"/>
<dbReference type="PANTHER" id="PTHR43029:SF10">
    <property type="entry name" value="AMMONIUM TRANSPORTER MEP2"/>
    <property type="match status" value="1"/>
</dbReference>
<feature type="transmembrane region" description="Helical" evidence="8">
    <location>
        <begin position="372"/>
        <end position="405"/>
    </location>
</feature>
<dbReference type="PANTHER" id="PTHR43029">
    <property type="entry name" value="AMMONIUM TRANSPORTER MEP2"/>
    <property type="match status" value="1"/>
</dbReference>
<feature type="transmembrane region" description="Helical" evidence="8">
    <location>
        <begin position="119"/>
        <end position="141"/>
    </location>
</feature>
<dbReference type="OrthoDB" id="534912at2759"/>
<keyword evidence="11" id="KW-1185">Reference proteome</keyword>
<dbReference type="Gene3D" id="1.10.3430.10">
    <property type="entry name" value="Ammonium transporter AmtB like domains"/>
    <property type="match status" value="1"/>
</dbReference>
<keyword evidence="7 8" id="KW-0924">Ammonia transport</keyword>
<evidence type="ECO:0000313" key="11">
    <source>
        <dbReference type="Proteomes" id="UP000019335"/>
    </source>
</evidence>
<dbReference type="Pfam" id="PF00909">
    <property type="entry name" value="Ammonium_transp"/>
    <property type="match status" value="1"/>
</dbReference>
<dbReference type="InterPro" id="IPR029020">
    <property type="entry name" value="Ammonium/urea_transptr"/>
</dbReference>
<organism evidence="10 11">
    <name type="scientific">Nannochloropsis gaditana</name>
    <dbReference type="NCBI Taxonomy" id="72520"/>
    <lineage>
        <taxon>Eukaryota</taxon>
        <taxon>Sar</taxon>
        <taxon>Stramenopiles</taxon>
        <taxon>Ochrophyta</taxon>
        <taxon>Eustigmatophyceae</taxon>
        <taxon>Eustigmatales</taxon>
        <taxon>Monodopsidaceae</taxon>
        <taxon>Nannochloropsis</taxon>
    </lineage>
</organism>
<evidence type="ECO:0000256" key="7">
    <source>
        <dbReference type="ARBA" id="ARBA00023177"/>
    </source>
</evidence>
<name>W7U477_9STRA</name>
<accession>W7U477</accession>
<dbReference type="GO" id="GO:0005886">
    <property type="term" value="C:plasma membrane"/>
    <property type="evidence" value="ECO:0007669"/>
    <property type="project" value="UniProtKB-SubCell"/>
</dbReference>
<feature type="transmembrane region" description="Helical" evidence="8">
    <location>
        <begin position="465"/>
        <end position="487"/>
    </location>
</feature>
<dbReference type="GO" id="GO:0008519">
    <property type="term" value="F:ammonium channel activity"/>
    <property type="evidence" value="ECO:0007669"/>
    <property type="project" value="InterPro"/>
</dbReference>
<dbReference type="SUPFAM" id="SSF111352">
    <property type="entry name" value="Ammonium transporter"/>
    <property type="match status" value="1"/>
</dbReference>
<feature type="transmembrane region" description="Helical" evidence="8">
    <location>
        <begin position="241"/>
        <end position="261"/>
    </location>
</feature>
<dbReference type="InterPro" id="IPR001905">
    <property type="entry name" value="Ammonium_transpt"/>
</dbReference>
<keyword evidence="3 8" id="KW-0813">Transport</keyword>
<dbReference type="NCBIfam" id="TIGR00836">
    <property type="entry name" value="amt"/>
    <property type="match status" value="1"/>
</dbReference>
<evidence type="ECO:0000256" key="3">
    <source>
        <dbReference type="ARBA" id="ARBA00022448"/>
    </source>
</evidence>
<feature type="transmembrane region" description="Helical" evidence="8">
    <location>
        <begin position="153"/>
        <end position="176"/>
    </location>
</feature>
<feature type="transmembrane region" description="Helical" evidence="8">
    <location>
        <begin position="339"/>
        <end position="360"/>
    </location>
</feature>
<evidence type="ECO:0000256" key="4">
    <source>
        <dbReference type="ARBA" id="ARBA00022692"/>
    </source>
</evidence>
<gene>
    <name evidence="10" type="ORF">Naga_100099g15</name>
</gene>
<keyword evidence="6 8" id="KW-0472">Membrane</keyword>
<feature type="transmembrane region" description="Helical" evidence="8">
    <location>
        <begin position="210"/>
        <end position="229"/>
    </location>
</feature>
<evidence type="ECO:0000256" key="2">
    <source>
        <dbReference type="ARBA" id="ARBA00005887"/>
    </source>
</evidence>
<dbReference type="Proteomes" id="UP000019335">
    <property type="component" value="Chromosome 6"/>
</dbReference>
<reference evidence="10 11" key="1">
    <citation type="journal article" date="2014" name="Mol. Plant">
        <title>Chromosome Scale Genome Assembly and Transcriptome Profiling of Nannochloropsis gaditana in Nitrogen Depletion.</title>
        <authorList>
            <person name="Corteggiani Carpinelli E."/>
            <person name="Telatin A."/>
            <person name="Vitulo N."/>
            <person name="Forcato C."/>
            <person name="D'Angelo M."/>
            <person name="Schiavon R."/>
            <person name="Vezzi A."/>
            <person name="Giacometti G.M."/>
            <person name="Morosinotto T."/>
            <person name="Valle G."/>
        </authorList>
    </citation>
    <scope>NUCLEOTIDE SEQUENCE [LARGE SCALE GENOMIC DNA]</scope>
    <source>
        <strain evidence="10 11">B-31</strain>
    </source>
</reference>
<dbReference type="PROSITE" id="PS01219">
    <property type="entry name" value="AMMONIUM_TRANSP"/>
    <property type="match status" value="1"/>
</dbReference>
<dbReference type="AlphaFoldDB" id="W7U477"/>
<dbReference type="InterPro" id="IPR024041">
    <property type="entry name" value="NH4_transpt_AmtB-like_dom"/>
</dbReference>
<comment type="subcellular location">
    <subcellularLocation>
        <location evidence="8">Cell membrane</location>
        <topology evidence="8">Multi-pass membrane protein</topology>
    </subcellularLocation>
    <subcellularLocation>
        <location evidence="1">Membrane</location>
        <topology evidence="1">Multi-pass membrane protein</topology>
    </subcellularLocation>
</comment>
<evidence type="ECO:0000256" key="6">
    <source>
        <dbReference type="ARBA" id="ARBA00023136"/>
    </source>
</evidence>
<feature type="domain" description="Ammonium transporter AmtB-like" evidence="9">
    <location>
        <begin position="120"/>
        <end position="515"/>
    </location>
</feature>
<dbReference type="InterPro" id="IPR018047">
    <property type="entry name" value="Ammonium_transpt_CS"/>
</dbReference>
<evidence type="ECO:0000256" key="8">
    <source>
        <dbReference type="RuleBase" id="RU362002"/>
    </source>
</evidence>
<sequence>MRQGYVNIVGTKVTGMSNALDAFNFILNPIIHHRSSVLQGYHQPSPQRIMGIDFTDKIVKRRIITGSVLSLLLALSIAMTCFDAKKGGAYIMADDDPSIINYNAALPTEEEPQLLPGDIAWMLAATALVLLMTPGLAFFYGGMVRAKNVISTLLMSFVAMGVITMLWTVVGFSLAFGDSLSGYMGNPATFPFYNNVGAAADTNFSNTIPLALYSLFQLKFAIITPALISGAIAERVRFTSYIIFIVLFSLFVYCPLAHMTWHPDGLLAKAGILDFAGGTVVHMSSGYAALVGSIILGPRKNVGKMQPANIPFVMLGTALLWFGWFGFNAGSALAADPVAVQAFLTTNTATAAAMLTWVFVDHLRGSKSTAMGACVGAVVGLVVITPGAGFVTVGGAACMGMIGAFISNVVAHYFNTKANIDDTLDVWPCHGLGGTVGMVLTSCFATVSANADGADGLFYGDATLFWHHLVALVCLIPYIMGMSFLCYQITNLIYPLRVGEKSEKLGLDMSQHKESIMVHDEEEDDVVKPADDLDASSRIELGSM</sequence>